<name>A0A182WHW7_9DIPT</name>
<keyword evidence="1" id="KW-0472">Membrane</keyword>
<organism evidence="3 4">
    <name type="scientific">Anopheles minimus</name>
    <dbReference type="NCBI Taxonomy" id="112268"/>
    <lineage>
        <taxon>Eukaryota</taxon>
        <taxon>Metazoa</taxon>
        <taxon>Ecdysozoa</taxon>
        <taxon>Arthropoda</taxon>
        <taxon>Hexapoda</taxon>
        <taxon>Insecta</taxon>
        <taxon>Pterygota</taxon>
        <taxon>Neoptera</taxon>
        <taxon>Endopterygota</taxon>
        <taxon>Diptera</taxon>
        <taxon>Nematocera</taxon>
        <taxon>Culicoidea</taxon>
        <taxon>Culicidae</taxon>
        <taxon>Anophelinae</taxon>
        <taxon>Anopheles</taxon>
    </lineage>
</organism>
<reference evidence="4" key="1">
    <citation type="submission" date="2013-03" db="EMBL/GenBank/DDBJ databases">
        <title>The Genome Sequence of Anopheles minimus MINIMUS1.</title>
        <authorList>
            <consortium name="The Broad Institute Genomics Platform"/>
            <person name="Neafsey D.E."/>
            <person name="Walton C."/>
            <person name="Walker B."/>
            <person name="Young S.K."/>
            <person name="Zeng Q."/>
            <person name="Gargeya S."/>
            <person name="Fitzgerald M."/>
            <person name="Haas B."/>
            <person name="Abouelleil A."/>
            <person name="Allen A.W."/>
            <person name="Alvarado L."/>
            <person name="Arachchi H.M."/>
            <person name="Berlin A.M."/>
            <person name="Chapman S.B."/>
            <person name="Gainer-Dewar J."/>
            <person name="Goldberg J."/>
            <person name="Griggs A."/>
            <person name="Gujja S."/>
            <person name="Hansen M."/>
            <person name="Howarth C."/>
            <person name="Imamovic A."/>
            <person name="Ireland A."/>
            <person name="Larimer J."/>
            <person name="McCowan C."/>
            <person name="Murphy C."/>
            <person name="Pearson M."/>
            <person name="Poon T.W."/>
            <person name="Priest M."/>
            <person name="Roberts A."/>
            <person name="Saif S."/>
            <person name="Shea T."/>
            <person name="Sisk P."/>
            <person name="Sykes S."/>
            <person name="Wortman J."/>
            <person name="Nusbaum C."/>
            <person name="Birren B."/>
        </authorList>
    </citation>
    <scope>NUCLEOTIDE SEQUENCE [LARGE SCALE GENOMIC DNA]</scope>
    <source>
        <strain evidence="4">MINIMUS1</strain>
    </source>
</reference>
<dbReference type="AlphaFoldDB" id="A0A182WHW7"/>
<accession>A0A182WHW7</accession>
<feature type="signal peptide" evidence="2">
    <location>
        <begin position="1"/>
        <end position="16"/>
    </location>
</feature>
<keyword evidence="1" id="KW-1133">Transmembrane helix</keyword>
<feature type="chain" id="PRO_5008141378" evidence="2">
    <location>
        <begin position="17"/>
        <end position="191"/>
    </location>
</feature>
<keyword evidence="1" id="KW-0812">Transmembrane</keyword>
<evidence type="ECO:0000313" key="3">
    <source>
        <dbReference type="EnsemblMetazoa" id="AMIN009971-PA"/>
    </source>
</evidence>
<dbReference type="Proteomes" id="UP000075920">
    <property type="component" value="Unassembled WGS sequence"/>
</dbReference>
<keyword evidence="2" id="KW-0732">Signal</keyword>
<evidence type="ECO:0000256" key="2">
    <source>
        <dbReference type="SAM" id="SignalP"/>
    </source>
</evidence>
<proteinExistence type="predicted"/>
<evidence type="ECO:0000256" key="1">
    <source>
        <dbReference type="SAM" id="Phobius"/>
    </source>
</evidence>
<reference evidence="3" key="2">
    <citation type="submission" date="2020-05" db="UniProtKB">
        <authorList>
            <consortium name="EnsemblMetazoa"/>
        </authorList>
    </citation>
    <scope>IDENTIFICATION</scope>
    <source>
        <strain evidence="3">MINIMUS1</strain>
    </source>
</reference>
<evidence type="ECO:0000313" key="4">
    <source>
        <dbReference type="Proteomes" id="UP000075920"/>
    </source>
</evidence>
<dbReference type="EnsemblMetazoa" id="AMIN009971-RA">
    <property type="protein sequence ID" value="AMIN009971-PA"/>
    <property type="gene ID" value="AMIN009971"/>
</dbReference>
<protein>
    <submittedName>
        <fullName evidence="3">Uncharacterized protein</fullName>
    </submittedName>
</protein>
<feature type="transmembrane region" description="Helical" evidence="1">
    <location>
        <begin position="84"/>
        <end position="102"/>
    </location>
</feature>
<keyword evidence="4" id="KW-1185">Reference proteome</keyword>
<sequence length="191" mass="21802">MFKVLCLLAVVAVVSAGISQPRKAFGQPRIVKREAIVPAEPMEAVEAFENQDDMDKAETFGFGYHKRAKRRNRKHLFSTFNTTLIMFKLLCVCAFLALVAAFPGGIDEPVNQATIVKRDALAAPNVAVESNDPSTPTVEGPVDTQEDMDKAETFGFGYRKYIHVYPSYYPRYYYGSYYYPRYYYGHYGHYW</sequence>
<dbReference type="VEuPathDB" id="VectorBase:AMIN009971"/>